<dbReference type="PANTHER" id="PTHR33392:SF6">
    <property type="entry name" value="POLYISOPRENYL-TEICHOIC ACID--PEPTIDOGLYCAN TEICHOIC ACID TRANSFERASE TAGU"/>
    <property type="match status" value="1"/>
</dbReference>
<organism evidence="4 5">
    <name type="scientific">Thermobacillus xylanilyticus</name>
    <dbReference type="NCBI Taxonomy" id="76633"/>
    <lineage>
        <taxon>Bacteria</taxon>
        <taxon>Bacillati</taxon>
        <taxon>Bacillota</taxon>
        <taxon>Bacilli</taxon>
        <taxon>Bacillales</taxon>
        <taxon>Paenibacillaceae</taxon>
        <taxon>Thermobacillus</taxon>
    </lineage>
</organism>
<dbReference type="InterPro" id="IPR004474">
    <property type="entry name" value="LytR_CpsA_psr"/>
</dbReference>
<dbReference type="EMBL" id="CAJRAY010000103">
    <property type="protein sequence ID" value="CAG5093232.1"/>
    <property type="molecule type" value="Genomic_DNA"/>
</dbReference>
<proteinExistence type="inferred from homology"/>
<dbReference type="Pfam" id="PF03816">
    <property type="entry name" value="LytR_cpsA_psr"/>
    <property type="match status" value="1"/>
</dbReference>
<dbReference type="RefSeq" id="WP_213486933.1">
    <property type="nucleotide sequence ID" value="NZ_CAJRAY010000103.1"/>
</dbReference>
<evidence type="ECO:0000313" key="5">
    <source>
        <dbReference type="Proteomes" id="UP000681526"/>
    </source>
</evidence>
<keyword evidence="5" id="KW-1185">Reference proteome</keyword>
<comment type="caution">
    <text evidence="4">The sequence shown here is derived from an EMBL/GenBank/DDBJ whole genome shotgun (WGS) entry which is preliminary data.</text>
</comment>
<name>A0ABM8V9F1_THEXY</name>
<evidence type="ECO:0000313" key="4">
    <source>
        <dbReference type="EMBL" id="CAG5093232.1"/>
    </source>
</evidence>
<feature type="compositionally biased region" description="Basic and acidic residues" evidence="2">
    <location>
        <begin position="58"/>
        <end position="77"/>
    </location>
</feature>
<feature type="region of interest" description="Disordered" evidence="2">
    <location>
        <begin position="55"/>
        <end position="77"/>
    </location>
</feature>
<dbReference type="Proteomes" id="UP000681526">
    <property type="component" value="Unassembled WGS sequence"/>
</dbReference>
<dbReference type="Gene3D" id="3.40.630.190">
    <property type="entry name" value="LCP protein"/>
    <property type="match status" value="1"/>
</dbReference>
<dbReference type="PANTHER" id="PTHR33392">
    <property type="entry name" value="POLYISOPRENYL-TEICHOIC ACID--PEPTIDOGLYCAN TEICHOIC ACID TRANSFERASE TAGU"/>
    <property type="match status" value="1"/>
</dbReference>
<protein>
    <submittedName>
        <fullName evidence="4">Transcriptional regulator, LytR family</fullName>
    </submittedName>
</protein>
<evidence type="ECO:0000256" key="1">
    <source>
        <dbReference type="ARBA" id="ARBA00006068"/>
    </source>
</evidence>
<reference evidence="4 5" key="1">
    <citation type="submission" date="2021-04" db="EMBL/GenBank/DDBJ databases">
        <authorList>
            <person name="Rakotoarivonina H."/>
        </authorList>
    </citation>
    <scope>NUCLEOTIDE SEQUENCE [LARGE SCALE GENOMIC DNA]</scope>
    <source>
        <strain evidence="4 5">XE</strain>
    </source>
</reference>
<gene>
    <name evidence="4" type="primary">txxe 3687-lytR</name>
    <name evidence="4" type="ORF">TXXE_19430</name>
</gene>
<evidence type="ECO:0000256" key="2">
    <source>
        <dbReference type="SAM" id="MobiDB-lite"/>
    </source>
</evidence>
<sequence length="345" mass="38836">MRLSRRKAWAAGLLAGFVLLGLTGYWFRTQIALAAFDLFFAKRVKAQLERSYQPIDRSAPEGRQDDRLPDGREEAAEKADRPFTLLLLGSDSRGRGRGRSDTMIVTAVRPRDSAMLLVSIPRDARVSIPGREKPEKIAHAYAYGGAGLAVETVERFLDIEIDHYASINFKGFREVIDTIGGIKLPIEKDLVNKDPNHEHFVVKAGQPFYNGEDALNYVRFREDAGGDASRTKRQQIFLQAIIDKASEVGEWRKIPELIEIMGSNFATDIPPDDLLRLAEQMLRSKTRPIYSHTLEGKGRMEGGVWYFIADERDAEQVTSWIRAWLDADADFQSLPKPEQAGTDGR</sequence>
<evidence type="ECO:0000259" key="3">
    <source>
        <dbReference type="Pfam" id="PF03816"/>
    </source>
</evidence>
<dbReference type="InterPro" id="IPR050922">
    <property type="entry name" value="LytR/CpsA/Psr_CW_biosynth"/>
</dbReference>
<dbReference type="NCBIfam" id="TIGR00350">
    <property type="entry name" value="lytR_cpsA_psr"/>
    <property type="match status" value="1"/>
</dbReference>
<comment type="similarity">
    <text evidence="1">Belongs to the LytR/CpsA/Psr (LCP) family.</text>
</comment>
<feature type="domain" description="Cell envelope-related transcriptional attenuator" evidence="3">
    <location>
        <begin position="99"/>
        <end position="246"/>
    </location>
</feature>
<accession>A0ABM8V9F1</accession>